<evidence type="ECO:0000313" key="2">
    <source>
        <dbReference type="EMBL" id="CAG7834289.1"/>
    </source>
</evidence>
<dbReference type="EMBL" id="CAJVCH010570178">
    <property type="protein sequence ID" value="CAG7834289.1"/>
    <property type="molecule type" value="Genomic_DNA"/>
</dbReference>
<accession>A0A8J2LL59</accession>
<dbReference type="AlphaFoldDB" id="A0A8J2LL59"/>
<evidence type="ECO:0000256" key="1">
    <source>
        <dbReference type="SAM" id="SignalP"/>
    </source>
</evidence>
<protein>
    <submittedName>
        <fullName evidence="2">Uncharacterized protein</fullName>
    </submittedName>
</protein>
<evidence type="ECO:0000313" key="3">
    <source>
        <dbReference type="Proteomes" id="UP000708208"/>
    </source>
</evidence>
<comment type="caution">
    <text evidence="2">The sequence shown here is derived from an EMBL/GenBank/DDBJ whole genome shotgun (WGS) entry which is preliminary data.</text>
</comment>
<feature type="chain" id="PRO_5035288431" evidence="1">
    <location>
        <begin position="18"/>
        <end position="172"/>
    </location>
</feature>
<organism evidence="2 3">
    <name type="scientific">Allacma fusca</name>
    <dbReference type="NCBI Taxonomy" id="39272"/>
    <lineage>
        <taxon>Eukaryota</taxon>
        <taxon>Metazoa</taxon>
        <taxon>Ecdysozoa</taxon>
        <taxon>Arthropoda</taxon>
        <taxon>Hexapoda</taxon>
        <taxon>Collembola</taxon>
        <taxon>Symphypleona</taxon>
        <taxon>Sminthuridae</taxon>
        <taxon>Allacma</taxon>
    </lineage>
</organism>
<name>A0A8J2LL59_9HEXA</name>
<dbReference type="Proteomes" id="UP000708208">
    <property type="component" value="Unassembled WGS sequence"/>
</dbReference>
<gene>
    <name evidence="2" type="ORF">AFUS01_LOCUS43811</name>
</gene>
<sequence>MQKLIVAFLATCALCSAAVTRNPFVLEDNNWSILRCNDGNLTGLDDFAELFQTVVQECENKDSSKAFYECICTTLAITEEDGTPSLEKMTNLFVILFSETILEDVPTFKQELTTCAKDYVSNFNEIGEVAESSETFFKCFTDTIQNSSAAIVEACKLEWAFNQDYFIKTHSY</sequence>
<proteinExistence type="predicted"/>
<keyword evidence="3" id="KW-1185">Reference proteome</keyword>
<keyword evidence="1" id="KW-0732">Signal</keyword>
<reference evidence="2" key="1">
    <citation type="submission" date="2021-06" db="EMBL/GenBank/DDBJ databases">
        <authorList>
            <person name="Hodson N. C."/>
            <person name="Mongue J. A."/>
            <person name="Jaron S. K."/>
        </authorList>
    </citation>
    <scope>NUCLEOTIDE SEQUENCE</scope>
</reference>
<feature type="signal peptide" evidence="1">
    <location>
        <begin position="1"/>
        <end position="17"/>
    </location>
</feature>